<dbReference type="EMBL" id="JAIWYP010000007">
    <property type="protein sequence ID" value="KAH3799672.1"/>
    <property type="molecule type" value="Genomic_DNA"/>
</dbReference>
<dbReference type="InterPro" id="IPR008858">
    <property type="entry name" value="TROVE_dom"/>
</dbReference>
<dbReference type="InterPro" id="IPR036465">
    <property type="entry name" value="vWFA_dom_sf"/>
</dbReference>
<proteinExistence type="inferred from homology"/>
<keyword evidence="6" id="KW-0687">Ribonucleoprotein</keyword>
<dbReference type="PANTHER" id="PTHR14202">
    <property type="entry name" value="60 KDA RIBONUCLEOPROTEIN SSA/RO"/>
    <property type="match status" value="1"/>
</dbReference>
<keyword evidence="3" id="KW-0963">Cytoplasm</keyword>
<gene>
    <name evidence="9" type="ORF">DPMN_153284</name>
</gene>
<organism evidence="9 10">
    <name type="scientific">Dreissena polymorpha</name>
    <name type="common">Zebra mussel</name>
    <name type="synonym">Mytilus polymorpha</name>
    <dbReference type="NCBI Taxonomy" id="45954"/>
    <lineage>
        <taxon>Eukaryota</taxon>
        <taxon>Metazoa</taxon>
        <taxon>Spiralia</taxon>
        <taxon>Lophotrochozoa</taxon>
        <taxon>Mollusca</taxon>
        <taxon>Bivalvia</taxon>
        <taxon>Autobranchia</taxon>
        <taxon>Heteroconchia</taxon>
        <taxon>Euheterodonta</taxon>
        <taxon>Imparidentia</taxon>
        <taxon>Neoheterodontei</taxon>
        <taxon>Myida</taxon>
        <taxon>Dreissenoidea</taxon>
        <taxon>Dreissenidae</taxon>
        <taxon>Dreissena</taxon>
    </lineage>
</organism>
<dbReference type="SUPFAM" id="SSF140864">
    <property type="entry name" value="TROVE domain-like"/>
    <property type="match status" value="1"/>
</dbReference>
<evidence type="ECO:0000256" key="6">
    <source>
        <dbReference type="ARBA" id="ARBA00023274"/>
    </source>
</evidence>
<keyword evidence="10" id="KW-1185">Reference proteome</keyword>
<dbReference type="Pfam" id="PF05731">
    <property type="entry name" value="TROVE"/>
    <property type="match status" value="2"/>
</dbReference>
<dbReference type="Pfam" id="PF25045">
    <property type="entry name" value="vWA_Ro60"/>
    <property type="match status" value="1"/>
</dbReference>
<accession>A0A9D4J983</accession>
<dbReference type="GO" id="GO:1990904">
    <property type="term" value="C:ribonucleoprotein complex"/>
    <property type="evidence" value="ECO:0007669"/>
    <property type="project" value="UniProtKB-KW"/>
</dbReference>
<evidence type="ECO:0000256" key="3">
    <source>
        <dbReference type="ARBA" id="ARBA00022490"/>
    </source>
</evidence>
<dbReference type="SUPFAM" id="SSF53300">
    <property type="entry name" value="vWA-like"/>
    <property type="match status" value="1"/>
</dbReference>
<sequence>MANEHISNSKERLIRFLKTGTDKSFFLPGKNKHFQYVGNAMTQMINKGRGLEAVECIKKVHSEKLFLKLDPMLMFLANACHSNNDMAVKKAAYALVEIVCETPVELFKWLKQVKTCSQLTKGIGRGLRSTVSNWYNSKDPMQVAEFVTRYKNVGNWSHKDVFRLCHVKPANESIAFIIKVVCKGLKSATEAYKEPSADIQKLITYFEAVDFVRHTEDGFAAAMKLEEMELHKEHIPVSLLCSKEIWNSLLLNMPVGEVLSSLPALSRRGFLTVPDGKAQEDPIVREICHKVLQRLKDSEAIEKEKISPYFIYIAIRNYVHVFSEVKTYHHGKGGSRKRENPSNNGPVSSSSPSQGKKKKRKGRKTEEGQGDAGTMEKKEEAGMTAKARANNPELYDAIHDAFKVAVEKNTPTTGKSYLLAVKTAGSEFQKGIRGTPSISALEVMSLMATILKNKERNVDLGFFTATLSPMKFPSELDNIIEEIYSRAVPDLTLACDPAAPVTWALEKKKHYDVFLVMSDGAETLGEDSPASKLLEYRQQMNLPDTKMVLCGLAAPKLDFAQASGMLDIGGFDATVPSLIHQFITGKLDTL</sequence>
<dbReference type="PANTHER" id="PTHR14202:SF0">
    <property type="entry name" value="RNA-BINDING PROTEIN RO60"/>
    <property type="match status" value="1"/>
</dbReference>
<comment type="caution">
    <text evidence="9">The sequence shown here is derived from an EMBL/GenBank/DDBJ whole genome shotgun (WGS) entry which is preliminary data.</text>
</comment>
<dbReference type="AlphaFoldDB" id="A0A9D4J983"/>
<comment type="subcellular location">
    <subcellularLocation>
        <location evidence="1">Cytoplasm</location>
    </subcellularLocation>
</comment>
<protein>
    <recommendedName>
        <fullName evidence="8">TROVE domain-containing protein</fullName>
    </recommendedName>
</protein>
<dbReference type="Gene3D" id="3.40.50.410">
    <property type="entry name" value="von Willebrand factor, type A domain"/>
    <property type="match status" value="1"/>
</dbReference>
<comment type="similarity">
    <text evidence="2">Belongs to the Ro 60 kDa family.</text>
</comment>
<keyword evidence="4" id="KW-0479">Metal-binding</keyword>
<evidence type="ECO:0000313" key="10">
    <source>
        <dbReference type="Proteomes" id="UP000828390"/>
    </source>
</evidence>
<dbReference type="InterPro" id="IPR056800">
    <property type="entry name" value="vWA_Ro60"/>
</dbReference>
<reference evidence="9" key="1">
    <citation type="journal article" date="2019" name="bioRxiv">
        <title>The Genome of the Zebra Mussel, Dreissena polymorpha: A Resource for Invasive Species Research.</title>
        <authorList>
            <person name="McCartney M.A."/>
            <person name="Auch B."/>
            <person name="Kono T."/>
            <person name="Mallez S."/>
            <person name="Zhang Y."/>
            <person name="Obille A."/>
            <person name="Becker A."/>
            <person name="Abrahante J.E."/>
            <person name="Garbe J."/>
            <person name="Badalamenti J.P."/>
            <person name="Herman A."/>
            <person name="Mangelson H."/>
            <person name="Liachko I."/>
            <person name="Sullivan S."/>
            <person name="Sone E.D."/>
            <person name="Koren S."/>
            <person name="Silverstein K.A.T."/>
            <person name="Beckman K.B."/>
            <person name="Gohl D.M."/>
        </authorList>
    </citation>
    <scope>NUCLEOTIDE SEQUENCE</scope>
    <source>
        <strain evidence="9">Duluth1</strain>
        <tissue evidence="9">Whole animal</tissue>
    </source>
</reference>
<reference evidence="9" key="2">
    <citation type="submission" date="2020-11" db="EMBL/GenBank/DDBJ databases">
        <authorList>
            <person name="McCartney M.A."/>
            <person name="Auch B."/>
            <person name="Kono T."/>
            <person name="Mallez S."/>
            <person name="Becker A."/>
            <person name="Gohl D.M."/>
            <person name="Silverstein K.A.T."/>
            <person name="Koren S."/>
            <person name="Bechman K.B."/>
            <person name="Herman A."/>
            <person name="Abrahante J.E."/>
            <person name="Garbe J."/>
        </authorList>
    </citation>
    <scope>NUCLEOTIDE SEQUENCE</scope>
    <source>
        <strain evidence="9">Duluth1</strain>
        <tissue evidence="9">Whole animal</tissue>
    </source>
</reference>
<name>A0A9D4J983_DREPO</name>
<keyword evidence="5" id="KW-0694">RNA-binding</keyword>
<evidence type="ECO:0000256" key="4">
    <source>
        <dbReference type="ARBA" id="ARBA00022723"/>
    </source>
</evidence>
<dbReference type="GO" id="GO:0046872">
    <property type="term" value="F:metal ion binding"/>
    <property type="evidence" value="ECO:0007669"/>
    <property type="project" value="UniProtKB-KW"/>
</dbReference>
<evidence type="ECO:0000313" key="9">
    <source>
        <dbReference type="EMBL" id="KAH3799672.1"/>
    </source>
</evidence>
<dbReference type="GO" id="GO:0003723">
    <property type="term" value="F:RNA binding"/>
    <property type="evidence" value="ECO:0007669"/>
    <property type="project" value="UniProtKB-KW"/>
</dbReference>
<evidence type="ECO:0000256" key="5">
    <source>
        <dbReference type="ARBA" id="ARBA00022884"/>
    </source>
</evidence>
<evidence type="ECO:0000256" key="2">
    <source>
        <dbReference type="ARBA" id="ARBA00007814"/>
    </source>
</evidence>
<dbReference type="InterPro" id="IPR037214">
    <property type="entry name" value="TROVE_dom_sf"/>
</dbReference>
<feature type="compositionally biased region" description="Low complexity" evidence="7">
    <location>
        <begin position="341"/>
        <end position="354"/>
    </location>
</feature>
<feature type="domain" description="TROVE" evidence="8">
    <location>
        <begin position="1"/>
        <end position="415"/>
    </location>
</feature>
<dbReference type="InterPro" id="IPR040322">
    <property type="entry name" value="TROVE2"/>
</dbReference>
<dbReference type="PROSITE" id="PS50988">
    <property type="entry name" value="TROVE"/>
    <property type="match status" value="1"/>
</dbReference>
<evidence type="ECO:0000256" key="7">
    <source>
        <dbReference type="SAM" id="MobiDB-lite"/>
    </source>
</evidence>
<evidence type="ECO:0000259" key="8">
    <source>
        <dbReference type="PROSITE" id="PS50988"/>
    </source>
</evidence>
<dbReference type="Proteomes" id="UP000828390">
    <property type="component" value="Unassembled WGS sequence"/>
</dbReference>
<feature type="region of interest" description="Disordered" evidence="7">
    <location>
        <begin position="329"/>
        <end position="384"/>
    </location>
</feature>
<dbReference type="OrthoDB" id="6098064at2759"/>
<evidence type="ECO:0000256" key="1">
    <source>
        <dbReference type="ARBA" id="ARBA00004496"/>
    </source>
</evidence>
<dbReference type="GO" id="GO:0005737">
    <property type="term" value="C:cytoplasm"/>
    <property type="evidence" value="ECO:0007669"/>
    <property type="project" value="UniProtKB-SubCell"/>
</dbReference>